<accession>A0A2K9J5X1</accession>
<evidence type="ECO:0000313" key="2">
    <source>
        <dbReference type="EMBL" id="AUJ25541.1"/>
    </source>
</evidence>
<dbReference type="EMBL" id="CP018622">
    <property type="protein sequence ID" value="AUJ25541.1"/>
    <property type="molecule type" value="Genomic_DNA"/>
</dbReference>
<dbReference type="RefSeq" id="WP_077702880.1">
    <property type="nucleotide sequence ID" value="NZ_CP018622.1"/>
</dbReference>
<reference evidence="3" key="1">
    <citation type="submission" date="2016-11" db="EMBL/GenBank/DDBJ databases">
        <title>Complete genome sequence of Virgibacillus pantothenticus 21D, a halophilic bacterium isolated from the deep hypersaline anoxic basin Discovery in the Mediterranean Sea.</title>
        <authorList>
            <person name="Zeaiter Z."/>
            <person name="Booth J.M."/>
            <person name="Prosdocimi E.M."/>
            <person name="Mapelli F."/>
            <person name="Fusi M."/>
            <person name="Daffonchio D."/>
            <person name="Borin S."/>
            <person name="Crotti E."/>
        </authorList>
    </citation>
    <scope>NUCLEOTIDE SEQUENCE [LARGE SCALE GENOMIC DNA]</scope>
    <source>
        <strain evidence="3">21D</strain>
    </source>
</reference>
<name>A0A2K9J5X1_9BACI</name>
<dbReference type="Proteomes" id="UP000234237">
    <property type="component" value="Chromosome"/>
</dbReference>
<dbReference type="InterPro" id="IPR047808">
    <property type="entry name" value="CueP-like"/>
</dbReference>
<dbReference type="Pfam" id="PF21172">
    <property type="entry name" value="CueP"/>
    <property type="match status" value="1"/>
</dbReference>
<protein>
    <recommendedName>
        <fullName evidence="4">Lipoprotein</fullName>
    </recommendedName>
</protein>
<dbReference type="KEGG" id="vpn:A21D_02494"/>
<feature type="chain" id="PRO_5038751825" description="Lipoprotein" evidence="1">
    <location>
        <begin position="22"/>
        <end position="180"/>
    </location>
</feature>
<proteinExistence type="predicted"/>
<sequence length="180" mass="20309">MKLKSLLLFLILSLFGLILVACNNDDTTSETEENSDKVDVKQLVNDYSTDKKEAESASITGEELVVNTTAGKEKSYELPKDEFFVSIAPFVEQTHPCTYHSLTGCQGEMVMKEFDVYIEDEDGNVVVDEKVMSLANGFIDLWVPRDKKYHITIEHDGKQVQSEFSSYTEDPTCLTNMQLT</sequence>
<keyword evidence="1" id="KW-0732">Signal</keyword>
<evidence type="ECO:0008006" key="4">
    <source>
        <dbReference type="Google" id="ProtNLM"/>
    </source>
</evidence>
<dbReference type="AlphaFoldDB" id="A0A2K9J5X1"/>
<dbReference type="PROSITE" id="PS51257">
    <property type="entry name" value="PROKAR_LIPOPROTEIN"/>
    <property type="match status" value="1"/>
</dbReference>
<feature type="signal peptide" evidence="1">
    <location>
        <begin position="1"/>
        <end position="21"/>
    </location>
</feature>
<dbReference type="NCBIfam" id="NF038094">
    <property type="entry name" value="CueP_fam"/>
    <property type="match status" value="1"/>
</dbReference>
<dbReference type="STRING" id="302167.GCA_900166595_01299"/>
<organism evidence="2 3">
    <name type="scientific">Virgibacillus dokdonensis</name>
    <dbReference type="NCBI Taxonomy" id="302167"/>
    <lineage>
        <taxon>Bacteria</taxon>
        <taxon>Bacillati</taxon>
        <taxon>Bacillota</taxon>
        <taxon>Bacilli</taxon>
        <taxon>Bacillales</taxon>
        <taxon>Bacillaceae</taxon>
        <taxon>Virgibacillus</taxon>
    </lineage>
</organism>
<evidence type="ECO:0000313" key="3">
    <source>
        <dbReference type="Proteomes" id="UP000234237"/>
    </source>
</evidence>
<evidence type="ECO:0000256" key="1">
    <source>
        <dbReference type="SAM" id="SignalP"/>
    </source>
</evidence>
<gene>
    <name evidence="2" type="ORF">A21D_02494</name>
</gene>
<dbReference type="Gene3D" id="2.60.40.3700">
    <property type="match status" value="1"/>
</dbReference>